<dbReference type="AlphaFoldDB" id="A0A9J6EQ13"/>
<name>A0A9J6EQ13_RHIMP</name>
<keyword evidence="3" id="KW-1185">Reference proteome</keyword>
<protein>
    <recommendedName>
        <fullName evidence="1">AP-5 complex subunit zeta-1 C-terminal TPR domain-containing protein</fullName>
    </recommendedName>
</protein>
<evidence type="ECO:0000259" key="1">
    <source>
        <dbReference type="Pfam" id="PF25154"/>
    </source>
</evidence>
<dbReference type="EMBL" id="JABSTU010000002">
    <property type="protein sequence ID" value="KAH8036627.1"/>
    <property type="molecule type" value="Genomic_DNA"/>
</dbReference>
<gene>
    <name evidence="2" type="ORF">HPB51_002681</name>
</gene>
<accession>A0A9J6EQ13</accession>
<reference evidence="2" key="2">
    <citation type="submission" date="2021-09" db="EMBL/GenBank/DDBJ databases">
        <authorList>
            <person name="Jia N."/>
            <person name="Wang J."/>
            <person name="Shi W."/>
            <person name="Du L."/>
            <person name="Sun Y."/>
            <person name="Zhan W."/>
            <person name="Jiang J."/>
            <person name="Wang Q."/>
            <person name="Zhang B."/>
            <person name="Ji P."/>
            <person name="Sakyi L.B."/>
            <person name="Cui X."/>
            <person name="Yuan T."/>
            <person name="Jiang B."/>
            <person name="Yang W."/>
            <person name="Lam T.T.-Y."/>
            <person name="Chang Q."/>
            <person name="Ding S."/>
            <person name="Wang X."/>
            <person name="Zhu J."/>
            <person name="Ruan X."/>
            <person name="Zhao L."/>
            <person name="Wei J."/>
            <person name="Que T."/>
            <person name="Du C."/>
            <person name="Cheng J."/>
            <person name="Dai P."/>
            <person name="Han X."/>
            <person name="Huang E."/>
            <person name="Gao Y."/>
            <person name="Liu J."/>
            <person name="Shao H."/>
            <person name="Ye R."/>
            <person name="Li L."/>
            <person name="Wei W."/>
            <person name="Wang X."/>
            <person name="Wang C."/>
            <person name="Huo Q."/>
            <person name="Li W."/>
            <person name="Guo W."/>
            <person name="Chen H."/>
            <person name="Chen S."/>
            <person name="Zhou L."/>
            <person name="Zhou L."/>
            <person name="Ni X."/>
            <person name="Tian J."/>
            <person name="Zhou Y."/>
            <person name="Sheng Y."/>
            <person name="Liu T."/>
            <person name="Pan Y."/>
            <person name="Xia L."/>
            <person name="Li J."/>
            <person name="Zhao F."/>
            <person name="Cao W."/>
        </authorList>
    </citation>
    <scope>NUCLEOTIDE SEQUENCE</scope>
    <source>
        <strain evidence="2">Rmic-2018</strain>
        <tissue evidence="2">Larvae</tissue>
    </source>
</reference>
<comment type="caution">
    <text evidence="2">The sequence shown here is derived from an EMBL/GenBank/DDBJ whole genome shotgun (WGS) entry which is preliminary data.</text>
</comment>
<evidence type="ECO:0000313" key="2">
    <source>
        <dbReference type="EMBL" id="KAH8036627.1"/>
    </source>
</evidence>
<feature type="domain" description="AP-5 complex subunit zeta-1 C-terminal TPR" evidence="1">
    <location>
        <begin position="6"/>
        <end position="94"/>
    </location>
</feature>
<proteinExistence type="predicted"/>
<dbReference type="Pfam" id="PF25154">
    <property type="entry name" value="TPR_AP5Z1_C"/>
    <property type="match status" value="1"/>
</dbReference>
<evidence type="ECO:0000313" key="3">
    <source>
        <dbReference type="Proteomes" id="UP000821866"/>
    </source>
</evidence>
<sequence>MHNLESCVYKLAVRSQDLVARALLCLSKTGQLCNSCQVQGAPLAVLERRVLELTAIIKHSGAASDILTPPKEEELKRRHEDLAQLPSLVRLVTAVTSTQE</sequence>
<dbReference type="Proteomes" id="UP000821866">
    <property type="component" value="Chromosome 10"/>
</dbReference>
<dbReference type="InterPro" id="IPR056856">
    <property type="entry name" value="TPR_AP5Z1_C"/>
</dbReference>
<organism evidence="2 3">
    <name type="scientific">Rhipicephalus microplus</name>
    <name type="common">Cattle tick</name>
    <name type="synonym">Boophilus microplus</name>
    <dbReference type="NCBI Taxonomy" id="6941"/>
    <lineage>
        <taxon>Eukaryota</taxon>
        <taxon>Metazoa</taxon>
        <taxon>Ecdysozoa</taxon>
        <taxon>Arthropoda</taxon>
        <taxon>Chelicerata</taxon>
        <taxon>Arachnida</taxon>
        <taxon>Acari</taxon>
        <taxon>Parasitiformes</taxon>
        <taxon>Ixodida</taxon>
        <taxon>Ixodoidea</taxon>
        <taxon>Ixodidae</taxon>
        <taxon>Rhipicephalinae</taxon>
        <taxon>Rhipicephalus</taxon>
        <taxon>Boophilus</taxon>
    </lineage>
</organism>
<dbReference type="VEuPathDB" id="VectorBase:LOC119179454"/>
<reference evidence="2" key="1">
    <citation type="journal article" date="2020" name="Cell">
        <title>Large-Scale Comparative Analyses of Tick Genomes Elucidate Their Genetic Diversity and Vector Capacities.</title>
        <authorList>
            <consortium name="Tick Genome and Microbiome Consortium (TIGMIC)"/>
            <person name="Jia N."/>
            <person name="Wang J."/>
            <person name="Shi W."/>
            <person name="Du L."/>
            <person name="Sun Y."/>
            <person name="Zhan W."/>
            <person name="Jiang J.F."/>
            <person name="Wang Q."/>
            <person name="Zhang B."/>
            <person name="Ji P."/>
            <person name="Bell-Sakyi L."/>
            <person name="Cui X.M."/>
            <person name="Yuan T.T."/>
            <person name="Jiang B.G."/>
            <person name="Yang W.F."/>
            <person name="Lam T.T."/>
            <person name="Chang Q.C."/>
            <person name="Ding S.J."/>
            <person name="Wang X.J."/>
            <person name="Zhu J.G."/>
            <person name="Ruan X.D."/>
            <person name="Zhao L."/>
            <person name="Wei J.T."/>
            <person name="Ye R.Z."/>
            <person name="Que T.C."/>
            <person name="Du C.H."/>
            <person name="Zhou Y.H."/>
            <person name="Cheng J.X."/>
            <person name="Dai P.F."/>
            <person name="Guo W.B."/>
            <person name="Han X.H."/>
            <person name="Huang E.J."/>
            <person name="Li L.F."/>
            <person name="Wei W."/>
            <person name="Gao Y.C."/>
            <person name="Liu J.Z."/>
            <person name="Shao H.Z."/>
            <person name="Wang X."/>
            <person name="Wang C.C."/>
            <person name="Yang T.C."/>
            <person name="Huo Q.B."/>
            <person name="Li W."/>
            <person name="Chen H.Y."/>
            <person name="Chen S.E."/>
            <person name="Zhou L.G."/>
            <person name="Ni X.B."/>
            <person name="Tian J.H."/>
            <person name="Sheng Y."/>
            <person name="Liu T."/>
            <person name="Pan Y.S."/>
            <person name="Xia L.Y."/>
            <person name="Li J."/>
            <person name="Zhao F."/>
            <person name="Cao W.C."/>
        </authorList>
    </citation>
    <scope>NUCLEOTIDE SEQUENCE</scope>
    <source>
        <strain evidence="2">Rmic-2018</strain>
    </source>
</reference>